<keyword evidence="2" id="KW-1185">Reference proteome</keyword>
<proteinExistence type="predicted"/>
<dbReference type="Proteomes" id="UP001457282">
    <property type="component" value="Unassembled WGS sequence"/>
</dbReference>
<organism evidence="1 2">
    <name type="scientific">Rubus argutus</name>
    <name type="common">Southern blackberry</name>
    <dbReference type="NCBI Taxonomy" id="59490"/>
    <lineage>
        <taxon>Eukaryota</taxon>
        <taxon>Viridiplantae</taxon>
        <taxon>Streptophyta</taxon>
        <taxon>Embryophyta</taxon>
        <taxon>Tracheophyta</taxon>
        <taxon>Spermatophyta</taxon>
        <taxon>Magnoliopsida</taxon>
        <taxon>eudicotyledons</taxon>
        <taxon>Gunneridae</taxon>
        <taxon>Pentapetalae</taxon>
        <taxon>rosids</taxon>
        <taxon>fabids</taxon>
        <taxon>Rosales</taxon>
        <taxon>Rosaceae</taxon>
        <taxon>Rosoideae</taxon>
        <taxon>Rosoideae incertae sedis</taxon>
        <taxon>Rubus</taxon>
    </lineage>
</organism>
<sequence length="67" mass="7708">MQAAGTHGGEKLGFMNWWVAEPRQRLNGKRWWIEQSEMLMCGLETSGAVKMESWVCCHGDLRVKELL</sequence>
<evidence type="ECO:0000313" key="1">
    <source>
        <dbReference type="EMBL" id="KAK9949167.1"/>
    </source>
</evidence>
<reference evidence="1 2" key="1">
    <citation type="journal article" date="2023" name="G3 (Bethesda)">
        <title>A chromosome-length genome assembly and annotation of blackberry (Rubus argutus, cv. 'Hillquist').</title>
        <authorList>
            <person name="Bruna T."/>
            <person name="Aryal R."/>
            <person name="Dudchenko O."/>
            <person name="Sargent D.J."/>
            <person name="Mead D."/>
            <person name="Buti M."/>
            <person name="Cavallini A."/>
            <person name="Hytonen T."/>
            <person name="Andres J."/>
            <person name="Pham M."/>
            <person name="Weisz D."/>
            <person name="Mascagni F."/>
            <person name="Usai G."/>
            <person name="Natali L."/>
            <person name="Bassil N."/>
            <person name="Fernandez G.E."/>
            <person name="Lomsadze A."/>
            <person name="Armour M."/>
            <person name="Olukolu B."/>
            <person name="Poorten T."/>
            <person name="Britton C."/>
            <person name="Davik J."/>
            <person name="Ashrafi H."/>
            <person name="Aiden E.L."/>
            <person name="Borodovsky M."/>
            <person name="Worthington M."/>
        </authorList>
    </citation>
    <scope>NUCLEOTIDE SEQUENCE [LARGE SCALE GENOMIC DNA]</scope>
    <source>
        <strain evidence="1">PI 553951</strain>
    </source>
</reference>
<protein>
    <submittedName>
        <fullName evidence="1">Uncharacterized protein</fullName>
    </submittedName>
</protein>
<accession>A0AAW1YKG6</accession>
<dbReference type="AlphaFoldDB" id="A0AAW1YKG6"/>
<dbReference type="EMBL" id="JBEDUW010000001">
    <property type="protein sequence ID" value="KAK9949167.1"/>
    <property type="molecule type" value="Genomic_DNA"/>
</dbReference>
<comment type="caution">
    <text evidence="1">The sequence shown here is derived from an EMBL/GenBank/DDBJ whole genome shotgun (WGS) entry which is preliminary data.</text>
</comment>
<gene>
    <name evidence="1" type="ORF">M0R45_004702</name>
</gene>
<name>A0AAW1YKG6_RUBAR</name>
<evidence type="ECO:0000313" key="2">
    <source>
        <dbReference type="Proteomes" id="UP001457282"/>
    </source>
</evidence>